<dbReference type="Pfam" id="PF00125">
    <property type="entry name" value="Histone"/>
    <property type="match status" value="1"/>
</dbReference>
<dbReference type="GO" id="GO:0030527">
    <property type="term" value="F:structural constituent of chromatin"/>
    <property type="evidence" value="ECO:0007669"/>
    <property type="project" value="InterPro"/>
</dbReference>
<proteinExistence type="inferred from homology"/>
<dbReference type="EMBL" id="BGZK01002049">
    <property type="protein sequence ID" value="GBP89998.1"/>
    <property type="molecule type" value="Genomic_DNA"/>
</dbReference>
<dbReference type="PRINTS" id="PR00622">
    <property type="entry name" value="HISTONEH3"/>
</dbReference>
<dbReference type="SUPFAM" id="SSF47113">
    <property type="entry name" value="Histone-fold"/>
    <property type="match status" value="1"/>
</dbReference>
<comment type="caution">
    <text evidence="4">The sequence shown here is derived from an EMBL/GenBank/DDBJ whole genome shotgun (WGS) entry which is preliminary data.</text>
</comment>
<feature type="region of interest" description="Disordered" evidence="2">
    <location>
        <begin position="356"/>
        <end position="394"/>
    </location>
</feature>
<dbReference type="PROSITE" id="PS00322">
    <property type="entry name" value="HISTONE_H3_1"/>
    <property type="match status" value="1"/>
</dbReference>
<accession>A0A4C1ZQG9</accession>
<dbReference type="AlphaFoldDB" id="A0A4C1ZQG9"/>
<feature type="region of interest" description="Disordered" evidence="2">
    <location>
        <begin position="1"/>
        <end position="21"/>
    </location>
</feature>
<dbReference type="InterPro" id="IPR007125">
    <property type="entry name" value="H2A/H2B/H3"/>
</dbReference>
<dbReference type="GO" id="GO:0003677">
    <property type="term" value="F:DNA binding"/>
    <property type="evidence" value="ECO:0007669"/>
    <property type="project" value="InterPro"/>
</dbReference>
<name>A0A4C1ZQG9_EUMVA</name>
<protein>
    <submittedName>
        <fullName evidence="4">Histone H3</fullName>
    </submittedName>
</protein>
<dbReference type="CDD" id="cd22911">
    <property type="entry name" value="HFD_H3"/>
    <property type="match status" value="1"/>
</dbReference>
<feature type="domain" description="Core Histone H2A/H2B/H3" evidence="3">
    <location>
        <begin position="400"/>
        <end position="459"/>
    </location>
</feature>
<dbReference type="Proteomes" id="UP000299102">
    <property type="component" value="Unassembled WGS sequence"/>
</dbReference>
<feature type="compositionally biased region" description="Basic residues" evidence="2">
    <location>
        <begin position="1"/>
        <end position="10"/>
    </location>
</feature>
<feature type="compositionally biased region" description="Polar residues" evidence="2">
    <location>
        <begin position="214"/>
        <end position="225"/>
    </location>
</feature>
<evidence type="ECO:0000256" key="1">
    <source>
        <dbReference type="ARBA" id="ARBA00010343"/>
    </source>
</evidence>
<evidence type="ECO:0000259" key="3">
    <source>
        <dbReference type="Pfam" id="PF00125"/>
    </source>
</evidence>
<dbReference type="InterPro" id="IPR000164">
    <property type="entry name" value="Histone_H3/CENP-A"/>
</dbReference>
<dbReference type="Gene3D" id="1.10.20.10">
    <property type="entry name" value="Histone, subunit A"/>
    <property type="match status" value="2"/>
</dbReference>
<reference evidence="4 5" key="1">
    <citation type="journal article" date="2019" name="Commun. Biol.">
        <title>The bagworm genome reveals a unique fibroin gene that provides high tensile strength.</title>
        <authorList>
            <person name="Kono N."/>
            <person name="Nakamura H."/>
            <person name="Ohtoshi R."/>
            <person name="Tomita M."/>
            <person name="Numata K."/>
            <person name="Arakawa K."/>
        </authorList>
    </citation>
    <scope>NUCLEOTIDE SEQUENCE [LARGE SCALE GENOMIC DNA]</scope>
</reference>
<dbReference type="InterPro" id="IPR009072">
    <property type="entry name" value="Histone-fold"/>
</dbReference>
<dbReference type="GO" id="GO:0000786">
    <property type="term" value="C:nucleosome"/>
    <property type="evidence" value="ECO:0007669"/>
    <property type="project" value="InterPro"/>
</dbReference>
<dbReference type="SMART" id="SM00428">
    <property type="entry name" value="H3"/>
    <property type="match status" value="1"/>
</dbReference>
<keyword evidence="5" id="KW-1185">Reference proteome</keyword>
<comment type="similarity">
    <text evidence="1">Belongs to the histone H3 family.</text>
</comment>
<sequence>MRSPPHRSRRPASSERSRYSPVQGSVQISGFIRCLWWQQVCAEPHRVKCSDELHQFCRVTNGVNNRHRYVSWFVHVALQRRDRPVARSRRSVVHRTHVAAALPGYRIAFRVPRGPLLSSRHTTRPARRSRRDNFAERGLPDLLRDFEAYCSSPASPEQANPDLEMESWRKLFSLLRQRPLSHFHEADEIVPRLGKSQRPPPFSFMIRDAGPKRNANSASSSGSTKRNPHRRGQGGPGNAGPPCTPQDGSLTAPRALDLVLVTANTGIDQETKRSFYRISGMLPFRVTPGVLLVGKIPHNPAHRSRGRVSSSVKILHFLRSKPKKIAALTPYSPCNRSYRIALVTSTPQRASVMARTKQTARKSTGGKAPRKQLATKPPAKRTGHRRREEAPPLQAGTVALREIRRYQKSTELLISSAVMALQEASEAYLVGLFEDTNLCAIHAKRVTIMPKDIQLARRIRGERAAALEFAHTTRSRFDITYITTLCVSVSVSLSCARVSLKRTHKTALSGPQLLS</sequence>
<evidence type="ECO:0000256" key="2">
    <source>
        <dbReference type="SAM" id="MobiDB-lite"/>
    </source>
</evidence>
<dbReference type="PANTHER" id="PTHR11426">
    <property type="entry name" value="HISTONE H3"/>
    <property type="match status" value="1"/>
</dbReference>
<evidence type="ECO:0000313" key="4">
    <source>
        <dbReference type="EMBL" id="GBP89998.1"/>
    </source>
</evidence>
<evidence type="ECO:0000313" key="5">
    <source>
        <dbReference type="Proteomes" id="UP000299102"/>
    </source>
</evidence>
<organism evidence="4 5">
    <name type="scientific">Eumeta variegata</name>
    <name type="common">Bagworm moth</name>
    <name type="synonym">Eumeta japonica</name>
    <dbReference type="NCBI Taxonomy" id="151549"/>
    <lineage>
        <taxon>Eukaryota</taxon>
        <taxon>Metazoa</taxon>
        <taxon>Ecdysozoa</taxon>
        <taxon>Arthropoda</taxon>
        <taxon>Hexapoda</taxon>
        <taxon>Insecta</taxon>
        <taxon>Pterygota</taxon>
        <taxon>Neoptera</taxon>
        <taxon>Endopterygota</taxon>
        <taxon>Lepidoptera</taxon>
        <taxon>Glossata</taxon>
        <taxon>Ditrysia</taxon>
        <taxon>Tineoidea</taxon>
        <taxon>Psychidae</taxon>
        <taxon>Oiketicinae</taxon>
        <taxon>Eumeta</taxon>
    </lineage>
</organism>
<dbReference type="GO" id="GO:0046982">
    <property type="term" value="F:protein heterodimerization activity"/>
    <property type="evidence" value="ECO:0007669"/>
    <property type="project" value="InterPro"/>
</dbReference>
<dbReference type="STRING" id="151549.A0A4C1ZQG9"/>
<feature type="region of interest" description="Disordered" evidence="2">
    <location>
        <begin position="191"/>
        <end position="249"/>
    </location>
</feature>
<gene>
    <name evidence="4" type="ORF">EVAR_38904_1</name>
</gene>